<feature type="transmembrane region" description="Helical" evidence="1">
    <location>
        <begin position="62"/>
        <end position="81"/>
    </location>
</feature>
<keyword evidence="3" id="KW-1185">Reference proteome</keyword>
<dbReference type="STRING" id="1458461.BN1012_Phect384"/>
<organism evidence="2 3">
    <name type="scientific">Candidatus Phaeomarinibacter ectocarpi</name>
    <dbReference type="NCBI Taxonomy" id="1458461"/>
    <lineage>
        <taxon>Bacteria</taxon>
        <taxon>Pseudomonadati</taxon>
        <taxon>Pseudomonadota</taxon>
        <taxon>Alphaproteobacteria</taxon>
        <taxon>Hyphomicrobiales</taxon>
        <taxon>Parvibaculaceae</taxon>
        <taxon>Candidatus Phaeomarinibacter</taxon>
    </lineage>
</organism>
<evidence type="ECO:0000313" key="2">
    <source>
        <dbReference type="EMBL" id="CDO58598.1"/>
    </source>
</evidence>
<keyword evidence="1" id="KW-0472">Membrane</keyword>
<reference evidence="2 3" key="1">
    <citation type="journal article" date="2014" name="Front. Genet.">
        <title>Genome and metabolic network of "Candidatus Phaeomarinobacter ectocarpi" Ec32, a new candidate genus of Alphaproteobacteria frequently associated with brown algae.</title>
        <authorList>
            <person name="Dittami S.M."/>
            <person name="Barbeyron T."/>
            <person name="Boyen C."/>
            <person name="Cambefort J."/>
            <person name="Collet G."/>
            <person name="Delage L."/>
            <person name="Gobet A."/>
            <person name="Groisillier A."/>
            <person name="Leblanc C."/>
            <person name="Michel G."/>
            <person name="Scornet D."/>
            <person name="Siegel A."/>
            <person name="Tapia J.E."/>
            <person name="Tonon T."/>
        </authorList>
    </citation>
    <scope>NUCLEOTIDE SEQUENCE [LARGE SCALE GENOMIC DNA]</scope>
    <source>
        <strain evidence="2 3">Ec32</strain>
    </source>
</reference>
<dbReference type="OrthoDB" id="7619983at2"/>
<gene>
    <name evidence="2" type="ORF">BN1012_Phect384</name>
</gene>
<dbReference type="EMBL" id="HG966617">
    <property type="protein sequence ID" value="CDO58598.1"/>
    <property type="molecule type" value="Genomic_DNA"/>
</dbReference>
<feature type="transmembrane region" description="Helical" evidence="1">
    <location>
        <begin position="12"/>
        <end position="33"/>
    </location>
</feature>
<dbReference type="AlphaFoldDB" id="X5M6F9"/>
<keyword evidence="1" id="KW-1133">Transmembrane helix</keyword>
<sequence length="125" mass="14741">MDMMADIAREGPLIQGWVYWMIVLNTAAILFVFHRVEARWVLAAWVANLFLMGFLYDTYGYTRILGLSHIILWTPLLVYLWRRRTTFDASTWGGRYLWVLSITIFVSLIFDYVDLVRYFMGDQAA</sequence>
<keyword evidence="1" id="KW-0812">Transmembrane</keyword>
<feature type="transmembrane region" description="Helical" evidence="1">
    <location>
        <begin position="93"/>
        <end position="113"/>
    </location>
</feature>
<dbReference type="RefSeq" id="WP_043949503.1">
    <property type="nucleotide sequence ID" value="NZ_HG966617.1"/>
</dbReference>
<proteinExistence type="predicted"/>
<evidence type="ECO:0000313" key="3">
    <source>
        <dbReference type="Proteomes" id="UP000032160"/>
    </source>
</evidence>
<evidence type="ECO:0000256" key="1">
    <source>
        <dbReference type="SAM" id="Phobius"/>
    </source>
</evidence>
<protein>
    <submittedName>
        <fullName evidence="2">Uncharacterized protein</fullName>
    </submittedName>
</protein>
<accession>X5M6F9</accession>
<dbReference type="HOGENOM" id="CLU_1988588_0_0_5"/>
<dbReference type="Proteomes" id="UP000032160">
    <property type="component" value="Chromosome I"/>
</dbReference>
<name>X5M6F9_9HYPH</name>
<dbReference type="KEGG" id="pect:BN1012_Phect384"/>